<keyword evidence="2" id="KW-0378">Hydrolase</keyword>
<proteinExistence type="predicted"/>
<gene>
    <name evidence="2" type="ORF">NCTC5386_00417</name>
</gene>
<dbReference type="AlphaFoldDB" id="A0A4U9XJF9"/>
<dbReference type="InterPro" id="IPR029058">
    <property type="entry name" value="AB_hydrolase_fold"/>
</dbReference>
<dbReference type="Pfam" id="PF12146">
    <property type="entry name" value="Hydrolase_4"/>
    <property type="match status" value="1"/>
</dbReference>
<dbReference type="PANTHER" id="PTHR43358:SF4">
    <property type="entry name" value="ALPHA_BETA HYDROLASE FOLD-1 DOMAIN-CONTAINING PROTEIN"/>
    <property type="match status" value="1"/>
</dbReference>
<dbReference type="Proteomes" id="UP000394068">
    <property type="component" value="Unassembled WGS sequence"/>
</dbReference>
<dbReference type="GO" id="GO:0016787">
    <property type="term" value="F:hydrolase activity"/>
    <property type="evidence" value="ECO:0007669"/>
    <property type="project" value="UniProtKB-KW"/>
</dbReference>
<dbReference type="InterPro" id="IPR052920">
    <property type="entry name" value="DNA-binding_regulatory"/>
</dbReference>
<evidence type="ECO:0000259" key="1">
    <source>
        <dbReference type="Pfam" id="PF12146"/>
    </source>
</evidence>
<dbReference type="Gene3D" id="3.40.50.1820">
    <property type="entry name" value="alpha/beta hydrolase"/>
    <property type="match status" value="1"/>
</dbReference>
<evidence type="ECO:0000313" key="3">
    <source>
        <dbReference type="Proteomes" id="UP000394068"/>
    </source>
</evidence>
<dbReference type="RefSeq" id="WP_077322913.1">
    <property type="nucleotide sequence ID" value="NZ_CABEHT010000001.1"/>
</dbReference>
<organism evidence="2 3">
    <name type="scientific">Streptococcus pseudoporcinus</name>
    <dbReference type="NCBI Taxonomy" id="361101"/>
    <lineage>
        <taxon>Bacteria</taxon>
        <taxon>Bacillati</taxon>
        <taxon>Bacillota</taxon>
        <taxon>Bacilli</taxon>
        <taxon>Lactobacillales</taxon>
        <taxon>Streptococcaceae</taxon>
        <taxon>Streptococcus</taxon>
    </lineage>
</organism>
<feature type="domain" description="Serine aminopeptidase S33" evidence="1">
    <location>
        <begin position="87"/>
        <end position="186"/>
    </location>
</feature>
<dbReference type="PANTHER" id="PTHR43358">
    <property type="entry name" value="ALPHA/BETA-HYDROLASE"/>
    <property type="match status" value="1"/>
</dbReference>
<name>A0A4U9XJF9_9STRE</name>
<dbReference type="EMBL" id="CABEHT010000001">
    <property type="protein sequence ID" value="VTS12598.1"/>
    <property type="molecule type" value="Genomic_DNA"/>
</dbReference>
<sequence>MKVIRLSKYLMIILLLLTMISVGASSYFFHVAQIREEKSFISKTKRGKENPLYASEQVFDTLKVERRYLTNRGKKQVAWYLPAEKPSQKTAIVVHGFLSSKAGMKPYAMLFHDLGYNVLVPDNEAHGESEGHIIGYGWNDRHNLIAWTKQLVKGDPKSQITYFGLSMGAATVMMASGEEVPKQVVNIIEDCGYNSVWDELKFQAKKMYNLPAFPLLYEVSAISKIRAGFTYGEASAQEQLKKNHLPILFIHGDKDDFVPTSMVYSNYKATAGPKEIYIAKGAKHARAYETNKKQYEKEITNFLKKYQK</sequence>
<dbReference type="InterPro" id="IPR022742">
    <property type="entry name" value="Hydrolase_4"/>
</dbReference>
<dbReference type="SUPFAM" id="SSF53474">
    <property type="entry name" value="alpha/beta-Hydrolases"/>
    <property type="match status" value="1"/>
</dbReference>
<accession>A0A4U9XJF9</accession>
<reference evidence="2 3" key="1">
    <citation type="submission" date="2019-05" db="EMBL/GenBank/DDBJ databases">
        <authorList>
            <consortium name="Pathogen Informatics"/>
        </authorList>
    </citation>
    <scope>NUCLEOTIDE SEQUENCE [LARGE SCALE GENOMIC DNA]</scope>
    <source>
        <strain evidence="2 3">NCTC5386</strain>
    </source>
</reference>
<protein>
    <submittedName>
        <fullName evidence="2">Alpha/beta hydrolase</fullName>
    </submittedName>
</protein>
<evidence type="ECO:0000313" key="2">
    <source>
        <dbReference type="EMBL" id="VTS12598.1"/>
    </source>
</evidence>